<dbReference type="PANTHER" id="PTHR23011:SF28">
    <property type="entry name" value="CYCLIC NUCLEOTIDE-BINDING DOMAIN CONTAINING PROTEIN"/>
    <property type="match status" value="1"/>
</dbReference>
<dbReference type="Pfam" id="PF00027">
    <property type="entry name" value="cNMP_binding"/>
    <property type="match status" value="2"/>
</dbReference>
<dbReference type="Proteomes" id="UP001162131">
    <property type="component" value="Unassembled WGS sequence"/>
</dbReference>
<proteinExistence type="predicted"/>
<gene>
    <name evidence="2" type="ORF">BSTOLATCC_MIC40985</name>
</gene>
<protein>
    <recommendedName>
        <fullName evidence="1">Cyclic nucleotide-binding domain-containing protein</fullName>
    </recommendedName>
</protein>
<dbReference type="InterPro" id="IPR014710">
    <property type="entry name" value="RmlC-like_jellyroll"/>
</dbReference>
<feature type="domain" description="Cyclic nucleotide-binding" evidence="1">
    <location>
        <begin position="40"/>
        <end position="147"/>
    </location>
</feature>
<evidence type="ECO:0000313" key="2">
    <source>
        <dbReference type="EMBL" id="CAG9326560.1"/>
    </source>
</evidence>
<feature type="domain" description="Cyclic nucleotide-binding" evidence="1">
    <location>
        <begin position="166"/>
        <end position="254"/>
    </location>
</feature>
<dbReference type="Gene3D" id="2.60.120.10">
    <property type="entry name" value="Jelly Rolls"/>
    <property type="match status" value="2"/>
</dbReference>
<comment type="caution">
    <text evidence="2">The sequence shown here is derived from an EMBL/GenBank/DDBJ whole genome shotgun (WGS) entry which is preliminary data.</text>
</comment>
<dbReference type="PANTHER" id="PTHR23011">
    <property type="entry name" value="CYCLIC NUCLEOTIDE-BINDING DOMAIN CONTAINING PROTEIN"/>
    <property type="match status" value="1"/>
</dbReference>
<dbReference type="AlphaFoldDB" id="A0AAU9JJY3"/>
<dbReference type="InterPro" id="IPR018490">
    <property type="entry name" value="cNMP-bd_dom_sf"/>
</dbReference>
<reference evidence="2" key="1">
    <citation type="submission" date="2021-09" db="EMBL/GenBank/DDBJ databases">
        <authorList>
            <consortium name="AG Swart"/>
            <person name="Singh M."/>
            <person name="Singh A."/>
            <person name="Seah K."/>
            <person name="Emmerich C."/>
        </authorList>
    </citation>
    <scope>NUCLEOTIDE SEQUENCE</scope>
    <source>
        <strain evidence="2">ATCC30299</strain>
    </source>
</reference>
<evidence type="ECO:0000259" key="1">
    <source>
        <dbReference type="PROSITE" id="PS50042"/>
    </source>
</evidence>
<dbReference type="EMBL" id="CAJZBQ010000040">
    <property type="protein sequence ID" value="CAG9326560.1"/>
    <property type="molecule type" value="Genomic_DNA"/>
</dbReference>
<dbReference type="PROSITE" id="PS50042">
    <property type="entry name" value="CNMP_BINDING_3"/>
    <property type="match status" value="2"/>
</dbReference>
<evidence type="ECO:0000313" key="3">
    <source>
        <dbReference type="Proteomes" id="UP001162131"/>
    </source>
</evidence>
<dbReference type="CDD" id="cd00038">
    <property type="entry name" value="CAP_ED"/>
    <property type="match status" value="2"/>
</dbReference>
<keyword evidence="3" id="KW-1185">Reference proteome</keyword>
<dbReference type="SMART" id="SM00100">
    <property type="entry name" value="cNMP"/>
    <property type="match status" value="2"/>
</dbReference>
<sequence>MEPDERLSRALCIISKTFKTFDDLEELDDIFSDLRSLQIAMHSLNQTNRMTLLRNFSVKKLDAGKRLFKKGDPSACIYVILKGALQMYNHESPDCSDMTLVNFQTKGALIGERGILKNFPRSLTAIAAEETYVLVLEAKLFKLFLGKEVHAEIETKKKIIDQFIIGISQYPPSQKERLAYLIDFDMHRRGDIMIKQGSVTDCMMIITEGSCKLFQQLGPYKKTVSQLEKGSIIGDETALFNRPSSFAAVAMSDVVKVAKIRNDDIKSLYPPSVVQSLRDSYNIRNTARHKITDFSHPCLKLKLDVQNPEEDFPLASLTAREKINRIKLRTPSLKSPTFSNESARSVFKYKLQELREIPTLKLSRLIVRDKPRSNTSRF</sequence>
<accession>A0AAU9JJY3</accession>
<organism evidence="2 3">
    <name type="scientific">Blepharisma stoltei</name>
    <dbReference type="NCBI Taxonomy" id="1481888"/>
    <lineage>
        <taxon>Eukaryota</taxon>
        <taxon>Sar</taxon>
        <taxon>Alveolata</taxon>
        <taxon>Ciliophora</taxon>
        <taxon>Postciliodesmatophora</taxon>
        <taxon>Heterotrichea</taxon>
        <taxon>Heterotrichida</taxon>
        <taxon>Blepharismidae</taxon>
        <taxon>Blepharisma</taxon>
    </lineage>
</organism>
<dbReference type="SUPFAM" id="SSF51206">
    <property type="entry name" value="cAMP-binding domain-like"/>
    <property type="match status" value="2"/>
</dbReference>
<dbReference type="InterPro" id="IPR000595">
    <property type="entry name" value="cNMP-bd_dom"/>
</dbReference>
<name>A0AAU9JJY3_9CILI</name>